<keyword evidence="13" id="KW-1185">Reference proteome</keyword>
<dbReference type="SUPFAM" id="SSF51126">
    <property type="entry name" value="Pectin lyase-like"/>
    <property type="match status" value="1"/>
</dbReference>
<evidence type="ECO:0000256" key="3">
    <source>
        <dbReference type="ARBA" id="ARBA00022512"/>
    </source>
</evidence>
<evidence type="ECO:0000256" key="5">
    <source>
        <dbReference type="ARBA" id="ARBA00022801"/>
    </source>
</evidence>
<dbReference type="PROSITE" id="PS00502">
    <property type="entry name" value="POLYGALACTURONASE"/>
    <property type="match status" value="1"/>
</dbReference>
<dbReference type="Pfam" id="PF00295">
    <property type="entry name" value="Glyco_hydro_28"/>
    <property type="match status" value="1"/>
</dbReference>
<evidence type="ECO:0000256" key="4">
    <source>
        <dbReference type="ARBA" id="ARBA00022525"/>
    </source>
</evidence>
<evidence type="ECO:0000256" key="10">
    <source>
        <dbReference type="SAM" id="MobiDB-lite"/>
    </source>
</evidence>
<keyword evidence="4" id="KW-0964">Secreted</keyword>
<feature type="compositionally biased region" description="Polar residues" evidence="10">
    <location>
        <begin position="432"/>
        <end position="441"/>
    </location>
</feature>
<dbReference type="SMART" id="SM00710">
    <property type="entry name" value="PbH1"/>
    <property type="match status" value="5"/>
</dbReference>
<keyword evidence="7" id="KW-0961">Cell wall biogenesis/degradation</keyword>
<dbReference type="InterPro" id="IPR000743">
    <property type="entry name" value="Glyco_hydro_28"/>
</dbReference>
<dbReference type="Gene3D" id="2.160.20.10">
    <property type="entry name" value="Single-stranded right-handed beta-helix, Pectin lyase-like"/>
    <property type="match status" value="1"/>
</dbReference>
<evidence type="ECO:0000256" key="9">
    <source>
        <dbReference type="RuleBase" id="RU361169"/>
    </source>
</evidence>
<evidence type="ECO:0000256" key="2">
    <source>
        <dbReference type="ARBA" id="ARBA00008834"/>
    </source>
</evidence>
<feature type="active site" evidence="8">
    <location>
        <position position="254"/>
    </location>
</feature>
<dbReference type="Proteomes" id="UP000249390">
    <property type="component" value="Unassembled WGS sequence"/>
</dbReference>
<dbReference type="GO" id="GO:0005975">
    <property type="term" value="P:carbohydrate metabolic process"/>
    <property type="evidence" value="ECO:0007669"/>
    <property type="project" value="InterPro"/>
</dbReference>
<evidence type="ECO:0000256" key="8">
    <source>
        <dbReference type="PROSITE-ProRule" id="PRU10052"/>
    </source>
</evidence>
<dbReference type="InterPro" id="IPR006626">
    <property type="entry name" value="PbH1"/>
</dbReference>
<accession>A0A328DG69</accession>
<name>A0A328DG69_9ASTE</name>
<evidence type="ECO:0000256" key="11">
    <source>
        <dbReference type="SAM" id="SignalP"/>
    </source>
</evidence>
<dbReference type="GO" id="GO:0004650">
    <property type="term" value="F:polygalacturonase activity"/>
    <property type="evidence" value="ECO:0007669"/>
    <property type="project" value="InterPro"/>
</dbReference>
<keyword evidence="5 9" id="KW-0378">Hydrolase</keyword>
<sequence length="505" mass="53914">MRDGKMSYFLVLSKLLVFLVVFAGVNSLSVHGQSDVFEVSDFGVDTSGDIWDITQALEKAWRRACDTKDGIVLIPRGTFLLNTVTLDGPCNGSTTLLLNGDLKAPVDPSAMGEGSEENWVLLRNVQDLFVTGKGSFDGQGAKSWLRNECKRKLDCISLPTSLNLDNVTNAFIEGITSLDSKFFHIAIRRSESIVVKNVLIQAPEYSHNTDGIHISKSNHITIHDSDIGTGDDCISLSQGSRNIHIYRVRCGPGHGISIGSLGNHANEEDVTGILVNNCTFTNTTNGARIKTWAPSFHSRVSNLTFEDIALNNVSNPILIDQHYCPNSHCASKGESEVQISYVDFHNFKGTSPDNVSVTLNCSACMPCEAIVLGELDISHTGGGPTTSACANVHGTSYGSVSSIACGDEYIAPTGDIGMAPRSDIAPSDDEGQINSCSNASIAPSPEDQIPPSGGEHGIIECNDVKVSPSGEVGTIPYDGFQITPCLEDDVVPRNGVGTSSSMEDI</sequence>
<keyword evidence="6 9" id="KW-0326">Glycosidase</keyword>
<dbReference type="EMBL" id="NQVE01000143">
    <property type="protein sequence ID" value="RAL44524.1"/>
    <property type="molecule type" value="Genomic_DNA"/>
</dbReference>
<dbReference type="AlphaFoldDB" id="A0A328DG69"/>
<evidence type="ECO:0000256" key="7">
    <source>
        <dbReference type="ARBA" id="ARBA00023316"/>
    </source>
</evidence>
<evidence type="ECO:0000313" key="13">
    <source>
        <dbReference type="Proteomes" id="UP000249390"/>
    </source>
</evidence>
<comment type="subcellular location">
    <subcellularLocation>
        <location evidence="1">Secreted</location>
        <location evidence="1">Cell wall</location>
    </subcellularLocation>
</comment>
<feature type="region of interest" description="Disordered" evidence="10">
    <location>
        <begin position="425"/>
        <end position="457"/>
    </location>
</feature>
<evidence type="ECO:0000256" key="6">
    <source>
        <dbReference type="ARBA" id="ARBA00023295"/>
    </source>
</evidence>
<evidence type="ECO:0000256" key="1">
    <source>
        <dbReference type="ARBA" id="ARBA00004191"/>
    </source>
</evidence>
<reference evidence="12 13" key="1">
    <citation type="submission" date="2018-06" db="EMBL/GenBank/DDBJ databases">
        <title>The Genome of Cuscuta australis (Dodder) Provides Insight into the Evolution of Plant Parasitism.</title>
        <authorList>
            <person name="Liu H."/>
        </authorList>
    </citation>
    <scope>NUCLEOTIDE SEQUENCE [LARGE SCALE GENOMIC DNA]</scope>
    <source>
        <strain evidence="13">cv. Yunnan</strain>
        <tissue evidence="12">Vines</tissue>
    </source>
</reference>
<evidence type="ECO:0008006" key="14">
    <source>
        <dbReference type="Google" id="ProtNLM"/>
    </source>
</evidence>
<proteinExistence type="inferred from homology"/>
<dbReference type="InterPro" id="IPR011050">
    <property type="entry name" value="Pectin_lyase_fold/virulence"/>
</dbReference>
<evidence type="ECO:0000313" key="12">
    <source>
        <dbReference type="EMBL" id="RAL44524.1"/>
    </source>
</evidence>
<feature type="chain" id="PRO_5016393587" description="Pectate lyase superfamily protein domain-containing protein" evidence="11">
    <location>
        <begin position="28"/>
        <end position="505"/>
    </location>
</feature>
<protein>
    <recommendedName>
        <fullName evidence="14">Pectate lyase superfamily protein domain-containing protein</fullName>
    </recommendedName>
</protein>
<feature type="signal peptide" evidence="11">
    <location>
        <begin position="1"/>
        <end position="27"/>
    </location>
</feature>
<dbReference type="PANTHER" id="PTHR31375">
    <property type="match status" value="1"/>
</dbReference>
<keyword evidence="3" id="KW-0134">Cell wall</keyword>
<dbReference type="FunFam" id="2.160.20.10:FF:000004">
    <property type="entry name" value="Pectin lyase-like superfamily protein"/>
    <property type="match status" value="1"/>
</dbReference>
<comment type="caution">
    <text evidence="12">The sequence shown here is derived from an EMBL/GenBank/DDBJ whole genome shotgun (WGS) entry which is preliminary data.</text>
</comment>
<keyword evidence="11" id="KW-0732">Signal</keyword>
<organism evidence="12 13">
    <name type="scientific">Cuscuta australis</name>
    <dbReference type="NCBI Taxonomy" id="267555"/>
    <lineage>
        <taxon>Eukaryota</taxon>
        <taxon>Viridiplantae</taxon>
        <taxon>Streptophyta</taxon>
        <taxon>Embryophyta</taxon>
        <taxon>Tracheophyta</taxon>
        <taxon>Spermatophyta</taxon>
        <taxon>Magnoliopsida</taxon>
        <taxon>eudicotyledons</taxon>
        <taxon>Gunneridae</taxon>
        <taxon>Pentapetalae</taxon>
        <taxon>asterids</taxon>
        <taxon>lamiids</taxon>
        <taxon>Solanales</taxon>
        <taxon>Convolvulaceae</taxon>
        <taxon>Cuscuteae</taxon>
        <taxon>Cuscuta</taxon>
        <taxon>Cuscuta subgen. Grammica</taxon>
        <taxon>Cuscuta sect. Cleistogrammica</taxon>
    </lineage>
</organism>
<dbReference type="GO" id="GO:0071555">
    <property type="term" value="P:cell wall organization"/>
    <property type="evidence" value="ECO:0007669"/>
    <property type="project" value="UniProtKB-KW"/>
</dbReference>
<dbReference type="InterPro" id="IPR012334">
    <property type="entry name" value="Pectin_lyas_fold"/>
</dbReference>
<comment type="similarity">
    <text evidence="2 9">Belongs to the glycosyl hydrolase 28 family.</text>
</comment>
<gene>
    <name evidence="12" type="ORF">DM860_011801</name>
</gene>